<sequence length="101" mass="11420">MTGFQGGFPEDFTDGMAGTQAAGTVGEVHREQDTQWKRDEKPWISRWCLAEGKCRGEACLALMAEISNWISGWHLMSRTTKLLDLTQKQKGRSTLRPYISK</sequence>
<organism evidence="2 3">
    <name type="scientific">Deinococcus roseus</name>
    <dbReference type="NCBI Taxonomy" id="392414"/>
    <lineage>
        <taxon>Bacteria</taxon>
        <taxon>Thermotogati</taxon>
        <taxon>Deinococcota</taxon>
        <taxon>Deinococci</taxon>
        <taxon>Deinococcales</taxon>
        <taxon>Deinococcaceae</taxon>
        <taxon>Deinococcus</taxon>
    </lineage>
</organism>
<dbReference type="Proteomes" id="UP000632222">
    <property type="component" value="Unassembled WGS sequence"/>
</dbReference>
<gene>
    <name evidence="2" type="ORF">GCM10008938_06550</name>
</gene>
<comment type="caution">
    <text evidence="2">The sequence shown here is derived from an EMBL/GenBank/DDBJ whole genome shotgun (WGS) entry which is preliminary data.</text>
</comment>
<name>A0ABQ2CXD3_9DEIO</name>
<protein>
    <recommendedName>
        <fullName evidence="4">Transposase DDE domain-containing protein</fullName>
    </recommendedName>
</protein>
<evidence type="ECO:0000313" key="2">
    <source>
        <dbReference type="EMBL" id="GGJ23044.1"/>
    </source>
</evidence>
<dbReference type="EMBL" id="BMOD01000002">
    <property type="protein sequence ID" value="GGJ23044.1"/>
    <property type="molecule type" value="Genomic_DNA"/>
</dbReference>
<feature type="compositionally biased region" description="Basic and acidic residues" evidence="1">
    <location>
        <begin position="27"/>
        <end position="36"/>
    </location>
</feature>
<accession>A0ABQ2CXD3</accession>
<feature type="region of interest" description="Disordered" evidence="1">
    <location>
        <begin position="1"/>
        <end position="36"/>
    </location>
</feature>
<proteinExistence type="predicted"/>
<keyword evidence="3" id="KW-1185">Reference proteome</keyword>
<reference evidence="3" key="1">
    <citation type="journal article" date="2019" name="Int. J. Syst. Evol. Microbiol.">
        <title>The Global Catalogue of Microorganisms (GCM) 10K type strain sequencing project: providing services to taxonomists for standard genome sequencing and annotation.</title>
        <authorList>
            <consortium name="The Broad Institute Genomics Platform"/>
            <consortium name="The Broad Institute Genome Sequencing Center for Infectious Disease"/>
            <person name="Wu L."/>
            <person name="Ma J."/>
        </authorList>
    </citation>
    <scope>NUCLEOTIDE SEQUENCE [LARGE SCALE GENOMIC DNA]</scope>
    <source>
        <strain evidence="3">JCM 14370</strain>
    </source>
</reference>
<evidence type="ECO:0008006" key="4">
    <source>
        <dbReference type="Google" id="ProtNLM"/>
    </source>
</evidence>
<evidence type="ECO:0000256" key="1">
    <source>
        <dbReference type="SAM" id="MobiDB-lite"/>
    </source>
</evidence>
<evidence type="ECO:0000313" key="3">
    <source>
        <dbReference type="Proteomes" id="UP000632222"/>
    </source>
</evidence>